<proteinExistence type="predicted"/>
<reference evidence="1 2" key="1">
    <citation type="submission" date="2019-06" db="EMBL/GenBank/DDBJ databases">
        <title>Desulfobotulus mexicanus sp. nov., a novel sulfate-reducing bacterium isolated from the sediment of an alkaline crater lake in Mexico.</title>
        <authorList>
            <person name="Hirschler-Rea A."/>
        </authorList>
    </citation>
    <scope>NUCLEOTIDE SEQUENCE [LARGE SCALE GENOMIC DNA]</scope>
    <source>
        <strain evidence="1 2">PAR22N</strain>
    </source>
</reference>
<dbReference type="OrthoDB" id="7012308at2"/>
<name>A0A5S5MC16_9BACT</name>
<evidence type="ECO:0000313" key="2">
    <source>
        <dbReference type="Proteomes" id="UP000321899"/>
    </source>
</evidence>
<evidence type="ECO:0000313" key="1">
    <source>
        <dbReference type="EMBL" id="TYT73165.1"/>
    </source>
</evidence>
<dbReference type="RefSeq" id="WP_139450968.1">
    <property type="nucleotide sequence ID" value="NZ_VDMB01000048.1"/>
</dbReference>
<dbReference type="EMBL" id="VDMB01000048">
    <property type="protein sequence ID" value="TYT73165.1"/>
    <property type="molecule type" value="Genomic_DNA"/>
</dbReference>
<protein>
    <submittedName>
        <fullName evidence="1">Uncharacterized protein</fullName>
    </submittedName>
</protein>
<dbReference type="Proteomes" id="UP000321899">
    <property type="component" value="Unassembled WGS sequence"/>
</dbReference>
<sequence>MKIQATRKQYIPTWVNADILEELWKVNHSFYVESWVGEPRIGWFAYDIPDVRTGFHTADMYLKEIDGKLTVGFINGRHRTRWLLSKSLNFLPVGLEDSHFEKACEIGLAVARVLGHEEIEL</sequence>
<dbReference type="AlphaFoldDB" id="A0A5S5MC16"/>
<comment type="caution">
    <text evidence="1">The sequence shown here is derived from an EMBL/GenBank/DDBJ whole genome shotgun (WGS) entry which is preliminary data.</text>
</comment>
<accession>A0A5S5MC16</accession>
<gene>
    <name evidence="1" type="ORF">FIM25_16575</name>
</gene>
<keyword evidence="2" id="KW-1185">Reference proteome</keyword>
<organism evidence="1 2">
    <name type="scientific">Desulfobotulus mexicanus</name>
    <dbReference type="NCBI Taxonomy" id="2586642"/>
    <lineage>
        <taxon>Bacteria</taxon>
        <taxon>Pseudomonadati</taxon>
        <taxon>Thermodesulfobacteriota</taxon>
        <taxon>Desulfobacteria</taxon>
        <taxon>Desulfobacterales</taxon>
        <taxon>Desulfobacteraceae</taxon>
        <taxon>Desulfobotulus</taxon>
    </lineage>
</organism>
<dbReference type="InterPro" id="IPR054044">
    <property type="entry name" value="PFIN"/>
</dbReference>
<dbReference type="Pfam" id="PF22162">
    <property type="entry name" value="PFIN"/>
    <property type="match status" value="1"/>
</dbReference>